<dbReference type="Proteomes" id="UP000095788">
    <property type="component" value="Unassembled WGS sequence"/>
</dbReference>
<feature type="compositionally biased region" description="Acidic residues" evidence="1">
    <location>
        <begin position="169"/>
        <end position="182"/>
    </location>
</feature>
<evidence type="ECO:0000313" key="3">
    <source>
        <dbReference type="Proteomes" id="UP000095788"/>
    </source>
</evidence>
<feature type="region of interest" description="Disordered" evidence="1">
    <location>
        <begin position="169"/>
        <end position="201"/>
    </location>
</feature>
<protein>
    <submittedName>
        <fullName evidence="2">Uncharacterized protein</fullName>
    </submittedName>
</protein>
<dbReference type="AlphaFoldDB" id="A0A174LYK3"/>
<accession>A0A174LYK3</accession>
<organism evidence="2 3">
    <name type="scientific">Bacteroides uniformis</name>
    <dbReference type="NCBI Taxonomy" id="820"/>
    <lineage>
        <taxon>Bacteria</taxon>
        <taxon>Pseudomonadati</taxon>
        <taxon>Bacteroidota</taxon>
        <taxon>Bacteroidia</taxon>
        <taxon>Bacteroidales</taxon>
        <taxon>Bacteroidaceae</taxon>
        <taxon>Bacteroides</taxon>
    </lineage>
</organism>
<proteinExistence type="predicted"/>
<reference evidence="2 3" key="1">
    <citation type="submission" date="2015-09" db="EMBL/GenBank/DDBJ databases">
        <authorList>
            <consortium name="Pathogen Informatics"/>
        </authorList>
    </citation>
    <scope>NUCLEOTIDE SEQUENCE [LARGE SCALE GENOMIC DNA]</scope>
    <source>
        <strain evidence="2 3">2789STDY5834942</strain>
    </source>
</reference>
<evidence type="ECO:0000313" key="2">
    <source>
        <dbReference type="EMBL" id="CUP29304.1"/>
    </source>
</evidence>
<gene>
    <name evidence="2" type="ORF">ERS852554_00243</name>
</gene>
<name>A0A174LYK3_BACUN</name>
<evidence type="ECO:0000256" key="1">
    <source>
        <dbReference type="SAM" id="MobiDB-lite"/>
    </source>
</evidence>
<sequence>METAKIDIKQAVIKKDRLNVVYNERFTETNYTNKVTKNCDQIVHSELKEIFNHLKLHLVVLCEQPEAEKIYKSSFTSPGFDETLNNYFITGYANDSNDGVPGITIMGGKLLQSGKIVDLKIFTPFGDEEYKFSEELQIDAAACDAEVEAYLFEAKWGIKQERLDFDSDIPDEAVTDAEELPAEEEKPKRKGRKPKNIVPAA</sequence>
<dbReference type="RefSeq" id="WP_057281072.1">
    <property type="nucleotide sequence ID" value="NZ_CZBF01000001.1"/>
</dbReference>
<dbReference type="EMBL" id="CZBF01000001">
    <property type="protein sequence ID" value="CUP29304.1"/>
    <property type="molecule type" value="Genomic_DNA"/>
</dbReference>